<feature type="transmembrane region" description="Helical" evidence="5">
    <location>
        <begin position="109"/>
        <end position="129"/>
    </location>
</feature>
<keyword evidence="5" id="KW-0812">Transmembrane</keyword>
<sequence length="399" mass="44080">MTQLVDSSDNAYTRQRLRGFPWLRFEPELEREYRELNYQGFQRTRNASAVMLIVALLGFLALDIVYGYGAQFPPVSFFAVALRSLTVVFACVGFWQVRHEARVGVGERWVVAVLGVTGFSSVLMMLVYAHYHQEFHLPLLLDAVILLMITVLFPVGLNVHVAMGMAVLIALSSWLLTPWVSGSLMDQQYVAFMPFQVASLVALMALRYYHERSFRTLFLLRGSLHEMASTDALTGLFNRRAFDALARQALAQAARDVRLCAVLLVDVDHFKRYNDAHGHPAGDQALKAIAARLHAFPRRPLDLAARLGGEEFVLLFADVDKAFVARIGGQVCEAVRALQIGGEGAALTVSVGVVLGAPGCSLEGLYELADQAMYQAKQQGRNRAFWGAESRGEAAKGLV</sequence>
<dbReference type="RefSeq" id="WP_158159157.1">
    <property type="nucleotide sequence ID" value="NZ_CP056030.1"/>
</dbReference>
<dbReference type="AlphaFoldDB" id="A0A7D5D7P4"/>
<dbReference type="PROSITE" id="PS50887">
    <property type="entry name" value="GGDEF"/>
    <property type="match status" value="1"/>
</dbReference>
<dbReference type="SMART" id="SM00267">
    <property type="entry name" value="GGDEF"/>
    <property type="match status" value="1"/>
</dbReference>
<keyword evidence="8" id="KW-1185">Reference proteome</keyword>
<dbReference type="InterPro" id="IPR050469">
    <property type="entry name" value="Diguanylate_Cyclase"/>
</dbReference>
<feature type="transmembrane region" description="Helical" evidence="5">
    <location>
        <begin position="75"/>
        <end position="97"/>
    </location>
</feature>
<evidence type="ECO:0000259" key="6">
    <source>
        <dbReference type="PROSITE" id="PS50887"/>
    </source>
</evidence>
<dbReference type="Pfam" id="PF00990">
    <property type="entry name" value="GGDEF"/>
    <property type="match status" value="1"/>
</dbReference>
<comment type="subcellular location">
    <subcellularLocation>
        <location evidence="2">Cell inner membrane</location>
    </subcellularLocation>
</comment>
<dbReference type="Proteomes" id="UP000509568">
    <property type="component" value="Chromosome"/>
</dbReference>
<dbReference type="GO" id="GO:1902201">
    <property type="term" value="P:negative regulation of bacterial-type flagellum-dependent cell motility"/>
    <property type="evidence" value="ECO:0007669"/>
    <property type="project" value="TreeGrafter"/>
</dbReference>
<dbReference type="GO" id="GO:0005886">
    <property type="term" value="C:plasma membrane"/>
    <property type="evidence" value="ECO:0007669"/>
    <property type="project" value="UniProtKB-SubCell"/>
</dbReference>
<dbReference type="PANTHER" id="PTHR45138:SF9">
    <property type="entry name" value="DIGUANYLATE CYCLASE DGCM-RELATED"/>
    <property type="match status" value="1"/>
</dbReference>
<dbReference type="NCBIfam" id="TIGR00254">
    <property type="entry name" value="GGDEF"/>
    <property type="match status" value="1"/>
</dbReference>
<evidence type="ECO:0000256" key="3">
    <source>
        <dbReference type="ARBA" id="ARBA00012528"/>
    </source>
</evidence>
<protein>
    <recommendedName>
        <fullName evidence="3">diguanylate cyclase</fullName>
        <ecNumber evidence="3">2.7.7.65</ecNumber>
    </recommendedName>
</protein>
<gene>
    <name evidence="7" type="ORF">HWQ56_14875</name>
</gene>
<dbReference type="PANTHER" id="PTHR45138">
    <property type="entry name" value="REGULATORY COMPONENTS OF SENSORY TRANSDUCTION SYSTEM"/>
    <property type="match status" value="1"/>
</dbReference>
<dbReference type="Gene3D" id="3.30.70.270">
    <property type="match status" value="1"/>
</dbReference>
<dbReference type="EC" id="2.7.7.65" evidence="3"/>
<evidence type="ECO:0000256" key="2">
    <source>
        <dbReference type="ARBA" id="ARBA00004533"/>
    </source>
</evidence>
<organism evidence="7 8">
    <name type="scientific">Pseudomonas eucalypticola</name>
    <dbReference type="NCBI Taxonomy" id="2599595"/>
    <lineage>
        <taxon>Bacteria</taxon>
        <taxon>Pseudomonadati</taxon>
        <taxon>Pseudomonadota</taxon>
        <taxon>Gammaproteobacteria</taxon>
        <taxon>Pseudomonadales</taxon>
        <taxon>Pseudomonadaceae</taxon>
        <taxon>Pseudomonas</taxon>
    </lineage>
</organism>
<comment type="cofactor">
    <cofactor evidence="1">
        <name>Mg(2+)</name>
        <dbReference type="ChEBI" id="CHEBI:18420"/>
    </cofactor>
</comment>
<evidence type="ECO:0000313" key="7">
    <source>
        <dbReference type="EMBL" id="QKZ05000.1"/>
    </source>
</evidence>
<dbReference type="SUPFAM" id="SSF55073">
    <property type="entry name" value="Nucleotide cyclase"/>
    <property type="match status" value="1"/>
</dbReference>
<proteinExistence type="predicted"/>
<dbReference type="EMBL" id="CP056030">
    <property type="protein sequence ID" value="QKZ05000.1"/>
    <property type="molecule type" value="Genomic_DNA"/>
</dbReference>
<dbReference type="InterPro" id="IPR000160">
    <property type="entry name" value="GGDEF_dom"/>
</dbReference>
<feature type="transmembrane region" description="Helical" evidence="5">
    <location>
        <begin position="135"/>
        <end position="153"/>
    </location>
</feature>
<comment type="catalytic activity">
    <reaction evidence="4">
        <text>2 GTP = 3',3'-c-di-GMP + 2 diphosphate</text>
        <dbReference type="Rhea" id="RHEA:24898"/>
        <dbReference type="ChEBI" id="CHEBI:33019"/>
        <dbReference type="ChEBI" id="CHEBI:37565"/>
        <dbReference type="ChEBI" id="CHEBI:58805"/>
        <dbReference type="EC" id="2.7.7.65"/>
    </reaction>
</comment>
<evidence type="ECO:0000256" key="4">
    <source>
        <dbReference type="ARBA" id="ARBA00034247"/>
    </source>
</evidence>
<keyword evidence="5" id="KW-0472">Membrane</keyword>
<accession>A0A7D5D7P4</accession>
<name>A0A7D5D7P4_9PSED</name>
<dbReference type="GO" id="GO:0043709">
    <property type="term" value="P:cell adhesion involved in single-species biofilm formation"/>
    <property type="evidence" value="ECO:0007669"/>
    <property type="project" value="TreeGrafter"/>
</dbReference>
<dbReference type="InterPro" id="IPR029787">
    <property type="entry name" value="Nucleotide_cyclase"/>
</dbReference>
<evidence type="ECO:0000256" key="5">
    <source>
        <dbReference type="SAM" id="Phobius"/>
    </source>
</evidence>
<feature type="transmembrane region" description="Helical" evidence="5">
    <location>
        <begin position="160"/>
        <end position="177"/>
    </location>
</feature>
<dbReference type="InterPro" id="IPR043128">
    <property type="entry name" value="Rev_trsase/Diguanyl_cyclase"/>
</dbReference>
<dbReference type="GO" id="GO:0052621">
    <property type="term" value="F:diguanylate cyclase activity"/>
    <property type="evidence" value="ECO:0007669"/>
    <property type="project" value="UniProtKB-EC"/>
</dbReference>
<evidence type="ECO:0000256" key="1">
    <source>
        <dbReference type="ARBA" id="ARBA00001946"/>
    </source>
</evidence>
<feature type="transmembrane region" description="Helical" evidence="5">
    <location>
        <begin position="49"/>
        <end position="69"/>
    </location>
</feature>
<reference evidence="7 8" key="1">
    <citation type="submission" date="2020-06" db="EMBL/GenBank/DDBJ databases">
        <title>Pseudomonas eucalypticola sp. nov., an endophyte of Eucalyptus dunnii leaves with biocontrol ability of eucalyptus leaf blight.</title>
        <authorList>
            <person name="Liu Y."/>
            <person name="Song Z."/>
            <person name="Zeng H."/>
            <person name="Lu M."/>
            <person name="Wang X."/>
            <person name="Lian X."/>
            <person name="Zhang Q."/>
        </authorList>
    </citation>
    <scope>NUCLEOTIDE SEQUENCE [LARGE SCALE GENOMIC DNA]</scope>
    <source>
        <strain evidence="7 8">NP-1</strain>
    </source>
</reference>
<dbReference type="FunFam" id="3.30.70.270:FF:000001">
    <property type="entry name" value="Diguanylate cyclase domain protein"/>
    <property type="match status" value="1"/>
</dbReference>
<evidence type="ECO:0000313" key="8">
    <source>
        <dbReference type="Proteomes" id="UP000509568"/>
    </source>
</evidence>
<feature type="domain" description="GGDEF" evidence="6">
    <location>
        <begin position="258"/>
        <end position="389"/>
    </location>
</feature>
<keyword evidence="5" id="KW-1133">Transmembrane helix</keyword>
<dbReference type="KEGG" id="pez:HWQ56_14875"/>
<feature type="transmembrane region" description="Helical" evidence="5">
    <location>
        <begin position="189"/>
        <end position="209"/>
    </location>
</feature>
<dbReference type="CDD" id="cd01949">
    <property type="entry name" value="GGDEF"/>
    <property type="match status" value="1"/>
</dbReference>